<organism evidence="1">
    <name type="scientific">Siphoviridae sp. ctbLB3</name>
    <dbReference type="NCBI Taxonomy" id="2825565"/>
    <lineage>
        <taxon>Viruses</taxon>
        <taxon>Duplodnaviria</taxon>
        <taxon>Heunggongvirae</taxon>
        <taxon>Uroviricota</taxon>
        <taxon>Caudoviricetes</taxon>
    </lineage>
</organism>
<reference evidence="1" key="1">
    <citation type="journal article" date="2021" name="Proc. Natl. Acad. Sci. U.S.A.">
        <title>A Catalog of Tens of Thousands of Viruses from Human Metagenomes Reveals Hidden Associations with Chronic Diseases.</title>
        <authorList>
            <person name="Tisza M.J."/>
            <person name="Buck C.B."/>
        </authorList>
    </citation>
    <scope>NUCLEOTIDE SEQUENCE</scope>
    <source>
        <strain evidence="1">CtbLB3</strain>
    </source>
</reference>
<protein>
    <submittedName>
        <fullName evidence="1">Uncharacterized protein</fullName>
    </submittedName>
</protein>
<evidence type="ECO:0000313" key="1">
    <source>
        <dbReference type="EMBL" id="DAE07981.1"/>
    </source>
</evidence>
<accession>A0A8S5PN72</accession>
<name>A0A8S5PN72_9CAUD</name>
<sequence length="35" mass="3989">MCRDFRHTAALFRAVFSQAPSPANSAIFQNNHLIR</sequence>
<dbReference type="EMBL" id="BK015460">
    <property type="protein sequence ID" value="DAE07981.1"/>
    <property type="molecule type" value="Genomic_DNA"/>
</dbReference>
<proteinExistence type="predicted"/>